<keyword evidence="4 13" id="KW-0813">Transport</keyword>
<comment type="caution">
    <text evidence="14">The sequence shown here is derived from an EMBL/GenBank/DDBJ whole genome shotgun (WGS) entry which is preliminary data.</text>
</comment>
<evidence type="ECO:0000256" key="13">
    <source>
        <dbReference type="RuleBase" id="RU368118"/>
    </source>
</evidence>
<accession>A0AAQ4D1V3</accession>
<evidence type="ECO:0000256" key="6">
    <source>
        <dbReference type="ARBA" id="ARBA00022692"/>
    </source>
</evidence>
<comment type="function">
    <text evidence="13">Component of the ubiquinol-cytochrome c oxidoreductase, a multisubunit transmembrane complex that is part of the mitochondrial electron transport chain which drives oxidative phosphorylation. The complex plays an important role in the uptake of multiple carbon sources present in different host niches.</text>
</comment>
<sequence length="119" mass="13598">MSIGRAAVGKTGERRAVNCALDLQFSSKARADFLKKKMGLHFGNLYKLRGIVTYRLSPYEQRAFAGLLKNGIPNVFRRTMDQLPYVAPPFVLAYLIYDWAERVHEKSMRKNPADFANDK</sequence>
<dbReference type="PANTHER" id="PTHR12119">
    <property type="entry name" value="UBIQUINOL-CYTOCHROME C REDUCTASE COMPLEX UBIQUINONE-BINDING PROTEIN QP-C"/>
    <property type="match status" value="1"/>
</dbReference>
<dbReference type="InterPro" id="IPR004205">
    <property type="entry name" value="Cyt_bc1_su8"/>
</dbReference>
<comment type="subcellular location">
    <subcellularLocation>
        <location evidence="1 13">Mitochondrion inner membrane</location>
        <topology evidence="1 13">Single-pass membrane protein</topology>
    </subcellularLocation>
</comment>
<dbReference type="Gene3D" id="1.20.5.210">
    <property type="entry name" value="Cytochrome b-c1 complex subunit 8"/>
    <property type="match status" value="1"/>
</dbReference>
<evidence type="ECO:0000256" key="1">
    <source>
        <dbReference type="ARBA" id="ARBA00004434"/>
    </source>
</evidence>
<keyword evidence="6" id="KW-0812">Transmembrane</keyword>
<gene>
    <name evidence="14" type="ORF">V5799_000875</name>
</gene>
<dbReference type="GO" id="GO:0045275">
    <property type="term" value="C:respiratory chain complex III"/>
    <property type="evidence" value="ECO:0007669"/>
    <property type="project" value="UniProtKB-UniRule"/>
</dbReference>
<dbReference type="SUPFAM" id="SSF81508">
    <property type="entry name" value="Ubiquinone-binding protein QP-C of cytochrome bc1 complex (Ubiquinol-cytochrome c reductase)"/>
    <property type="match status" value="1"/>
</dbReference>
<evidence type="ECO:0000256" key="3">
    <source>
        <dbReference type="ARBA" id="ARBA00016324"/>
    </source>
</evidence>
<keyword evidence="15" id="KW-1185">Reference proteome</keyword>
<dbReference type="Pfam" id="PF02939">
    <property type="entry name" value="UcrQ"/>
    <property type="match status" value="1"/>
</dbReference>
<evidence type="ECO:0000256" key="10">
    <source>
        <dbReference type="ARBA" id="ARBA00023128"/>
    </source>
</evidence>
<evidence type="ECO:0000256" key="9">
    <source>
        <dbReference type="ARBA" id="ARBA00022989"/>
    </source>
</evidence>
<comment type="subunit">
    <text evidence="12 13">Component of the ubiquinol-cytochrome c oxidoreductase (cytochrome b-c1 complex, complex III, CIII), a multisubunit enzyme composed of 11 subunits. The complex is composed of 3 respiratory subunits cytochrome b, cytochrome c1 and Rieske protein UQCRFS1, 2 core protein subunits UQCRC1/QCR1 and UQCRC2/QCR2, and 6 low-molecular weight protein subunits UQCRH/QCR6, UQCRB/QCR7, UQCRQ/QCR8, UQCR10/QCR9, UQCR11/QCR10 and subunit 9, the cleavage product of Rieske protein UQCRFS1. The complex exists as an obligatory dimer and forms supercomplexes (SCs) in the inner mitochondrial membrane with NADH-ubiquinone oxidoreductase (complex I, CI) and cytochrome c oxidase (complex IV, CIV), resulting in different assemblies (supercomplex SCI(1)III(2)IV(1) and megacomplex MCI(2)III(2)IV(2)). Interacts with UQCC6.</text>
</comment>
<dbReference type="GO" id="GO:0005743">
    <property type="term" value="C:mitochondrial inner membrane"/>
    <property type="evidence" value="ECO:0007669"/>
    <property type="project" value="UniProtKB-SubCell"/>
</dbReference>
<dbReference type="FunFam" id="1.20.5.210:FF:000001">
    <property type="entry name" value="Cytochrome b-c1 complex subunit 8"/>
    <property type="match status" value="1"/>
</dbReference>
<dbReference type="PANTHER" id="PTHR12119:SF2">
    <property type="entry name" value="CYTOCHROME B-C1 COMPLEX SUBUNIT 8"/>
    <property type="match status" value="1"/>
</dbReference>
<evidence type="ECO:0000256" key="2">
    <source>
        <dbReference type="ARBA" id="ARBA00007668"/>
    </source>
</evidence>
<evidence type="ECO:0000256" key="8">
    <source>
        <dbReference type="ARBA" id="ARBA00022982"/>
    </source>
</evidence>
<dbReference type="InterPro" id="IPR036642">
    <property type="entry name" value="Cyt_bc1_su8_sf"/>
</dbReference>
<keyword evidence="7 13" id="KW-0999">Mitochondrion inner membrane</keyword>
<keyword evidence="8 13" id="KW-0249">Electron transport</keyword>
<evidence type="ECO:0000313" key="14">
    <source>
        <dbReference type="EMBL" id="KAK8756443.1"/>
    </source>
</evidence>
<dbReference type="Proteomes" id="UP001321473">
    <property type="component" value="Unassembled WGS sequence"/>
</dbReference>
<dbReference type="GO" id="GO:0006122">
    <property type="term" value="P:mitochondrial electron transport, ubiquinol to cytochrome c"/>
    <property type="evidence" value="ECO:0007669"/>
    <property type="project" value="UniProtKB-UniRule"/>
</dbReference>
<evidence type="ECO:0000256" key="4">
    <source>
        <dbReference type="ARBA" id="ARBA00022448"/>
    </source>
</evidence>
<comment type="similarity">
    <text evidence="2 13">Belongs to the UQCRQ/QCR8 family.</text>
</comment>
<keyword evidence="11" id="KW-0472">Membrane</keyword>
<keyword evidence="9" id="KW-1133">Transmembrane helix</keyword>
<evidence type="ECO:0000256" key="11">
    <source>
        <dbReference type="ARBA" id="ARBA00023136"/>
    </source>
</evidence>
<evidence type="ECO:0000256" key="7">
    <source>
        <dbReference type="ARBA" id="ARBA00022792"/>
    </source>
</evidence>
<dbReference type="AlphaFoldDB" id="A0AAQ4D1V3"/>
<name>A0AAQ4D1V3_AMBAM</name>
<proteinExistence type="inferred from homology"/>
<reference evidence="14 15" key="1">
    <citation type="journal article" date="2023" name="Arcadia Sci">
        <title>De novo assembly of a long-read Amblyomma americanum tick genome.</title>
        <authorList>
            <person name="Chou S."/>
            <person name="Poskanzer K.E."/>
            <person name="Rollins M."/>
            <person name="Thuy-Boun P.S."/>
        </authorList>
    </citation>
    <scope>NUCLEOTIDE SEQUENCE [LARGE SCALE GENOMIC DNA]</scope>
    <source>
        <strain evidence="14">F_SG_1</strain>
        <tissue evidence="14">Salivary glands</tissue>
    </source>
</reference>
<keyword evidence="10 13" id="KW-0496">Mitochondrion</keyword>
<evidence type="ECO:0000256" key="12">
    <source>
        <dbReference type="ARBA" id="ARBA00047105"/>
    </source>
</evidence>
<evidence type="ECO:0000256" key="5">
    <source>
        <dbReference type="ARBA" id="ARBA00022660"/>
    </source>
</evidence>
<organism evidence="14 15">
    <name type="scientific">Amblyomma americanum</name>
    <name type="common">Lone star tick</name>
    <dbReference type="NCBI Taxonomy" id="6943"/>
    <lineage>
        <taxon>Eukaryota</taxon>
        <taxon>Metazoa</taxon>
        <taxon>Ecdysozoa</taxon>
        <taxon>Arthropoda</taxon>
        <taxon>Chelicerata</taxon>
        <taxon>Arachnida</taxon>
        <taxon>Acari</taxon>
        <taxon>Parasitiformes</taxon>
        <taxon>Ixodida</taxon>
        <taxon>Ixodoidea</taxon>
        <taxon>Ixodidae</taxon>
        <taxon>Amblyomminae</taxon>
        <taxon>Amblyomma</taxon>
    </lineage>
</organism>
<protein>
    <recommendedName>
        <fullName evidence="3 13">Cytochrome b-c1 complex subunit 8</fullName>
    </recommendedName>
    <alternativeName>
        <fullName evidence="13">Complex III subunit 8</fullName>
    </alternativeName>
</protein>
<dbReference type="EMBL" id="JARKHS020036241">
    <property type="protein sequence ID" value="KAK8756443.1"/>
    <property type="molecule type" value="Genomic_DNA"/>
</dbReference>
<evidence type="ECO:0000313" key="15">
    <source>
        <dbReference type="Proteomes" id="UP001321473"/>
    </source>
</evidence>
<keyword evidence="5 13" id="KW-0679">Respiratory chain</keyword>